<keyword evidence="1" id="KW-0805">Transcription regulation</keyword>
<evidence type="ECO:0000313" key="6">
    <source>
        <dbReference type="EMBL" id="QJW35002.1"/>
    </source>
</evidence>
<feature type="domain" description="HTH tetR-type" evidence="5">
    <location>
        <begin position="12"/>
        <end position="72"/>
    </location>
</feature>
<protein>
    <submittedName>
        <fullName evidence="6">TetR family transcriptional regulator</fullName>
    </submittedName>
</protein>
<evidence type="ECO:0000256" key="1">
    <source>
        <dbReference type="ARBA" id="ARBA00023015"/>
    </source>
</evidence>
<dbReference type="InterPro" id="IPR009057">
    <property type="entry name" value="Homeodomain-like_sf"/>
</dbReference>
<name>A0A6M5UBT1_9MICO</name>
<keyword evidence="7" id="KW-1185">Reference proteome</keyword>
<evidence type="ECO:0000256" key="2">
    <source>
        <dbReference type="ARBA" id="ARBA00023125"/>
    </source>
</evidence>
<dbReference type="InterPro" id="IPR001647">
    <property type="entry name" value="HTH_TetR"/>
</dbReference>
<dbReference type="RefSeq" id="WP_168731368.1">
    <property type="nucleotide sequence ID" value="NZ_CP052757.1"/>
</dbReference>
<reference evidence="6 7" key="1">
    <citation type="journal article" date="2022" name="Int. J. Syst. Evol. Microbiol.">
        <title>Cellulosimicrobium protaetiae sp. nov., isolated from the gut of the larva of Protaetia brevitarsis seulensis.</title>
        <authorList>
            <person name="Le Han H."/>
            <person name="Nguyen T.T.H."/>
            <person name="Li Z."/>
            <person name="Shin N.R."/>
            <person name="Kim S.G."/>
        </authorList>
    </citation>
    <scope>NUCLEOTIDE SEQUENCE [LARGE SCALE GENOMIC DNA]</scope>
    <source>
        <strain evidence="6 7">BI34</strain>
    </source>
</reference>
<keyword evidence="3" id="KW-0804">Transcription</keyword>
<evidence type="ECO:0000259" key="5">
    <source>
        <dbReference type="PROSITE" id="PS50977"/>
    </source>
</evidence>
<accession>A0A6M5UBT1</accession>
<gene>
    <name evidence="6" type="ORF">FIC82_001080</name>
</gene>
<sequence>MNRPETSTTRAARTHARLAACALELFERQGYEATSAAQIAAAAGVSEMTFFRHFPAKERTVLDDPYDPVLVEAVARRPRTEPALVRTVAGLRSAWSGIPAEAVDVVRRRTRVVAATPVLRGAVGQNNLRTEEAVVARLVADGCEPLEARAAVVATLAALTAALLHWADGGTDDLAAAVDRALGVLVPDGTRRSGAHDG</sequence>
<evidence type="ECO:0000256" key="4">
    <source>
        <dbReference type="PROSITE-ProRule" id="PRU00335"/>
    </source>
</evidence>
<dbReference type="SUPFAM" id="SSF46689">
    <property type="entry name" value="Homeodomain-like"/>
    <property type="match status" value="1"/>
</dbReference>
<keyword evidence="2 4" id="KW-0238">DNA-binding</keyword>
<dbReference type="AlphaFoldDB" id="A0A6M5UBT1"/>
<dbReference type="GO" id="GO:0003700">
    <property type="term" value="F:DNA-binding transcription factor activity"/>
    <property type="evidence" value="ECO:0007669"/>
    <property type="project" value="TreeGrafter"/>
</dbReference>
<dbReference type="PRINTS" id="PR00455">
    <property type="entry name" value="HTHTETR"/>
</dbReference>
<dbReference type="Gene3D" id="1.10.357.10">
    <property type="entry name" value="Tetracycline Repressor, domain 2"/>
    <property type="match status" value="1"/>
</dbReference>
<dbReference type="EMBL" id="CP052757">
    <property type="protein sequence ID" value="QJW35002.1"/>
    <property type="molecule type" value="Genomic_DNA"/>
</dbReference>
<dbReference type="PANTHER" id="PTHR30055">
    <property type="entry name" value="HTH-TYPE TRANSCRIPTIONAL REGULATOR RUTR"/>
    <property type="match status" value="1"/>
</dbReference>
<dbReference type="InterPro" id="IPR041347">
    <property type="entry name" value="MftR_C"/>
</dbReference>
<dbReference type="Proteomes" id="UP000451354">
    <property type="component" value="Chromosome"/>
</dbReference>
<dbReference type="GO" id="GO:0000976">
    <property type="term" value="F:transcription cis-regulatory region binding"/>
    <property type="evidence" value="ECO:0007669"/>
    <property type="project" value="TreeGrafter"/>
</dbReference>
<dbReference type="PROSITE" id="PS50977">
    <property type="entry name" value="HTH_TETR_2"/>
    <property type="match status" value="1"/>
</dbReference>
<organism evidence="6 7">
    <name type="scientific">Cellulosimicrobium protaetiae</name>
    <dbReference type="NCBI Taxonomy" id="2587808"/>
    <lineage>
        <taxon>Bacteria</taxon>
        <taxon>Bacillati</taxon>
        <taxon>Actinomycetota</taxon>
        <taxon>Actinomycetes</taxon>
        <taxon>Micrococcales</taxon>
        <taxon>Promicromonosporaceae</taxon>
        <taxon>Cellulosimicrobium</taxon>
    </lineage>
</organism>
<dbReference type="Gene3D" id="1.10.10.60">
    <property type="entry name" value="Homeodomain-like"/>
    <property type="match status" value="1"/>
</dbReference>
<dbReference type="InterPro" id="IPR050109">
    <property type="entry name" value="HTH-type_TetR-like_transc_reg"/>
</dbReference>
<dbReference type="PANTHER" id="PTHR30055:SF234">
    <property type="entry name" value="HTH-TYPE TRANSCRIPTIONAL REGULATOR BETI"/>
    <property type="match status" value="1"/>
</dbReference>
<evidence type="ECO:0000256" key="3">
    <source>
        <dbReference type="ARBA" id="ARBA00023163"/>
    </source>
</evidence>
<evidence type="ECO:0000313" key="7">
    <source>
        <dbReference type="Proteomes" id="UP000451354"/>
    </source>
</evidence>
<proteinExistence type="predicted"/>
<dbReference type="KEGG" id="cprt:FIC82_001080"/>
<dbReference type="Pfam" id="PF17754">
    <property type="entry name" value="TetR_C_14"/>
    <property type="match status" value="1"/>
</dbReference>
<feature type="DNA-binding region" description="H-T-H motif" evidence="4">
    <location>
        <begin position="35"/>
        <end position="54"/>
    </location>
</feature>
<dbReference type="Pfam" id="PF00440">
    <property type="entry name" value="TetR_N"/>
    <property type="match status" value="1"/>
</dbReference>